<dbReference type="PANTHER" id="PTHR13693:SF3">
    <property type="entry name" value="LD36009P"/>
    <property type="match status" value="1"/>
</dbReference>
<dbReference type="SUPFAM" id="SSF53383">
    <property type="entry name" value="PLP-dependent transferases"/>
    <property type="match status" value="1"/>
</dbReference>
<dbReference type="Gene3D" id="3.40.640.10">
    <property type="entry name" value="Type I PLP-dependent aspartate aminotransferase-like (Major domain)"/>
    <property type="match status" value="1"/>
</dbReference>
<keyword evidence="5" id="KW-0032">Aminotransferase</keyword>
<dbReference type="GO" id="GO:0008483">
    <property type="term" value="F:transaminase activity"/>
    <property type="evidence" value="ECO:0007669"/>
    <property type="project" value="UniProtKB-KW"/>
</dbReference>
<evidence type="ECO:0000256" key="1">
    <source>
        <dbReference type="ARBA" id="ARBA00001933"/>
    </source>
</evidence>
<evidence type="ECO:0000313" key="6">
    <source>
        <dbReference type="Proteomes" id="UP000322080"/>
    </source>
</evidence>
<feature type="compositionally biased region" description="Low complexity" evidence="3">
    <location>
        <begin position="1"/>
        <end position="21"/>
    </location>
</feature>
<dbReference type="PANTHER" id="PTHR13693">
    <property type="entry name" value="CLASS II AMINOTRANSFERASE/8-AMINO-7-OXONONANOATE SYNTHASE"/>
    <property type="match status" value="1"/>
</dbReference>
<accession>A0A5D0RK00</accession>
<keyword evidence="2 5" id="KW-0808">Transferase</keyword>
<reference evidence="5" key="1">
    <citation type="submission" date="2019-08" db="EMBL/GenBank/DDBJ databases">
        <title>Identification of a novel species of the genus Boseongicola.</title>
        <authorList>
            <person name="Zhang X.-Q."/>
        </authorList>
    </citation>
    <scope>NUCLEOTIDE SEQUENCE [LARGE SCALE GENOMIC DNA]</scope>
    <source>
        <strain evidence="5">HY14</strain>
    </source>
</reference>
<gene>
    <name evidence="5" type="ORF">FVF75_08585</name>
</gene>
<feature type="region of interest" description="Disordered" evidence="3">
    <location>
        <begin position="1"/>
        <end position="24"/>
    </location>
</feature>
<evidence type="ECO:0000256" key="2">
    <source>
        <dbReference type="ARBA" id="ARBA00022679"/>
    </source>
</evidence>
<sequence length="441" mass="46671">MRRKTGAGPAAARAPTPAARRSQPGFEALDDRKQVNVMRVVSEAMGIANPFFRSHDGPASVETRIDGRAAVNFATYDYLGLGQDARVRKAAHDAIDRFGVSAGASRLVAGERPVHGALEAALARHYGTEDAIVFVSGHATNVSTLGTLLTAKDLVLTDSLIHNSILVGAQLSGASRRSFAHNDLDALERLLVENARRYRNILVAVEGLYSMDGDLPDLPRLLELRARFGFWLLVDEAHALGTVGPTGGGLAEQFGADATEVDIWMGTLSKTLGATGGYVAGSAALIDVLKASAPGFVFSVGLPPVLAATALSALEIMEAEPERCQRLQANGARFLERARAAGLDTGESIGGAVVPVLIGDSIKAAKLSERLLARGYNVLPILFPAVPMNAARLRFFITSEHNAAQIDGAVAATRDEIDQLDRDGFGMKLTPEMMALIKDAT</sequence>
<dbReference type="Proteomes" id="UP000322080">
    <property type="component" value="Unassembled WGS sequence"/>
</dbReference>
<dbReference type="CDD" id="cd06454">
    <property type="entry name" value="KBL_like"/>
    <property type="match status" value="1"/>
</dbReference>
<organism evidence="5 6">
    <name type="scientific">Maritimibacter fusiformis</name>
    <dbReference type="NCBI Taxonomy" id="2603819"/>
    <lineage>
        <taxon>Bacteria</taxon>
        <taxon>Pseudomonadati</taxon>
        <taxon>Pseudomonadota</taxon>
        <taxon>Alphaproteobacteria</taxon>
        <taxon>Rhodobacterales</taxon>
        <taxon>Roseobacteraceae</taxon>
        <taxon>Maritimibacter</taxon>
    </lineage>
</organism>
<dbReference type="AlphaFoldDB" id="A0A5D0RK00"/>
<dbReference type="InterPro" id="IPR004839">
    <property type="entry name" value="Aminotransferase_I/II_large"/>
</dbReference>
<evidence type="ECO:0000259" key="4">
    <source>
        <dbReference type="Pfam" id="PF00155"/>
    </source>
</evidence>
<protein>
    <submittedName>
        <fullName evidence="5">Aminotransferase class I/II-fold pyridoxal phosphate-dependent enzyme</fullName>
    </submittedName>
</protein>
<dbReference type="InterPro" id="IPR015422">
    <property type="entry name" value="PyrdxlP-dep_Trfase_small"/>
</dbReference>
<dbReference type="Gene3D" id="3.90.1150.10">
    <property type="entry name" value="Aspartate Aminotransferase, domain 1"/>
    <property type="match status" value="1"/>
</dbReference>
<feature type="domain" description="Aminotransferase class I/classII large" evidence="4">
    <location>
        <begin position="71"/>
        <end position="411"/>
    </location>
</feature>
<dbReference type="EMBL" id="VSIY01000005">
    <property type="protein sequence ID" value="TYB81822.1"/>
    <property type="molecule type" value="Genomic_DNA"/>
</dbReference>
<dbReference type="Pfam" id="PF00155">
    <property type="entry name" value="Aminotran_1_2"/>
    <property type="match status" value="1"/>
</dbReference>
<comment type="cofactor">
    <cofactor evidence="1">
        <name>pyridoxal 5'-phosphate</name>
        <dbReference type="ChEBI" id="CHEBI:597326"/>
    </cofactor>
</comment>
<keyword evidence="6" id="KW-1185">Reference proteome</keyword>
<proteinExistence type="predicted"/>
<name>A0A5D0RK00_9RHOB</name>
<comment type="caution">
    <text evidence="5">The sequence shown here is derived from an EMBL/GenBank/DDBJ whole genome shotgun (WGS) entry which is preliminary data.</text>
</comment>
<evidence type="ECO:0000313" key="5">
    <source>
        <dbReference type="EMBL" id="TYB81822.1"/>
    </source>
</evidence>
<dbReference type="InterPro" id="IPR015424">
    <property type="entry name" value="PyrdxlP-dep_Trfase"/>
</dbReference>
<evidence type="ECO:0000256" key="3">
    <source>
        <dbReference type="SAM" id="MobiDB-lite"/>
    </source>
</evidence>
<dbReference type="InterPro" id="IPR015421">
    <property type="entry name" value="PyrdxlP-dep_Trfase_major"/>
</dbReference>
<dbReference type="InterPro" id="IPR050087">
    <property type="entry name" value="AON_synthase_class-II"/>
</dbReference>
<dbReference type="GO" id="GO:0030170">
    <property type="term" value="F:pyridoxal phosphate binding"/>
    <property type="evidence" value="ECO:0007669"/>
    <property type="project" value="InterPro"/>
</dbReference>